<dbReference type="GeneID" id="33568594"/>
<dbReference type="OrthoDB" id="2436872at2759"/>
<dbReference type="EMBL" id="MCFF01000037">
    <property type="protein sequence ID" value="ORZ08561.1"/>
    <property type="molecule type" value="Genomic_DNA"/>
</dbReference>
<gene>
    <name evidence="1" type="ORF">BCR41DRAFT_373260</name>
</gene>
<dbReference type="Proteomes" id="UP000193648">
    <property type="component" value="Unassembled WGS sequence"/>
</dbReference>
<evidence type="ECO:0008006" key="3">
    <source>
        <dbReference type="Google" id="ProtNLM"/>
    </source>
</evidence>
<dbReference type="InParanoid" id="A0A1Y2GG53"/>
<organism evidence="1 2">
    <name type="scientific">Lobosporangium transversale</name>
    <dbReference type="NCBI Taxonomy" id="64571"/>
    <lineage>
        <taxon>Eukaryota</taxon>
        <taxon>Fungi</taxon>
        <taxon>Fungi incertae sedis</taxon>
        <taxon>Mucoromycota</taxon>
        <taxon>Mortierellomycotina</taxon>
        <taxon>Mortierellomycetes</taxon>
        <taxon>Mortierellales</taxon>
        <taxon>Mortierellaceae</taxon>
        <taxon>Lobosporangium</taxon>
    </lineage>
</organism>
<reference evidence="1 2" key="1">
    <citation type="submission" date="2016-07" db="EMBL/GenBank/DDBJ databases">
        <title>Pervasive Adenine N6-methylation of Active Genes in Fungi.</title>
        <authorList>
            <consortium name="DOE Joint Genome Institute"/>
            <person name="Mondo S.J."/>
            <person name="Dannebaum R.O."/>
            <person name="Kuo R.C."/>
            <person name="Labutti K."/>
            <person name="Haridas S."/>
            <person name="Kuo A."/>
            <person name="Salamov A."/>
            <person name="Ahrendt S.R."/>
            <person name="Lipzen A."/>
            <person name="Sullivan W."/>
            <person name="Andreopoulos W.B."/>
            <person name="Clum A."/>
            <person name="Lindquist E."/>
            <person name="Daum C."/>
            <person name="Ramamoorthy G.K."/>
            <person name="Gryganskyi A."/>
            <person name="Culley D."/>
            <person name="Magnuson J.K."/>
            <person name="James T.Y."/>
            <person name="O'Malley M.A."/>
            <person name="Stajich J.E."/>
            <person name="Spatafora J.W."/>
            <person name="Visel A."/>
            <person name="Grigoriev I.V."/>
        </authorList>
    </citation>
    <scope>NUCLEOTIDE SEQUENCE [LARGE SCALE GENOMIC DNA]</scope>
    <source>
        <strain evidence="1 2">NRRL 3116</strain>
    </source>
</reference>
<evidence type="ECO:0000313" key="2">
    <source>
        <dbReference type="Proteomes" id="UP000193648"/>
    </source>
</evidence>
<dbReference type="RefSeq" id="XP_021878489.1">
    <property type="nucleotide sequence ID" value="XM_022026751.1"/>
</dbReference>
<name>A0A1Y2GG53_9FUNG</name>
<evidence type="ECO:0000313" key="1">
    <source>
        <dbReference type="EMBL" id="ORZ08561.1"/>
    </source>
</evidence>
<keyword evidence="2" id="KW-1185">Reference proteome</keyword>
<dbReference type="AlphaFoldDB" id="A0A1Y2GG53"/>
<comment type="caution">
    <text evidence="1">The sequence shown here is derived from an EMBL/GenBank/DDBJ whole genome shotgun (WGS) entry which is preliminary data.</text>
</comment>
<accession>A0A1Y2GG53</accession>
<proteinExistence type="predicted"/>
<sequence length="135" mass="15349">MDALSRILCVFVGTLVKFYQRCTTAICPLVPMLVSWPNVEERSWIKDQFQVKRGFSSLLGHIDRITFPFLRASSYDKDDWITRYGDFVMGITVCPGSCHDSSAYKSTQLYTHKDRYFSEGECIIGDAAYGLALPL</sequence>
<protein>
    <recommendedName>
        <fullName evidence="3">DDE Tnp4 domain-containing protein</fullName>
    </recommendedName>
</protein>
<dbReference type="STRING" id="64571.A0A1Y2GG53"/>